<accession>A0A835VK07</accession>
<dbReference type="Gene3D" id="1.25.40.10">
    <property type="entry name" value="Tetratricopeptide repeat domain"/>
    <property type="match status" value="1"/>
</dbReference>
<dbReference type="PANTHER" id="PTHR47926">
    <property type="entry name" value="PENTATRICOPEPTIDE REPEAT-CONTAINING PROTEIN"/>
    <property type="match status" value="1"/>
</dbReference>
<dbReference type="OrthoDB" id="1657402at2759"/>
<dbReference type="Proteomes" id="UP000636800">
    <property type="component" value="Chromosome 1"/>
</dbReference>
<dbReference type="GO" id="GO:0003723">
    <property type="term" value="F:RNA binding"/>
    <property type="evidence" value="ECO:0007669"/>
    <property type="project" value="InterPro"/>
</dbReference>
<feature type="repeat" description="PPR" evidence="2">
    <location>
        <begin position="23"/>
        <end position="57"/>
    </location>
</feature>
<evidence type="ECO:0000256" key="1">
    <source>
        <dbReference type="ARBA" id="ARBA00022737"/>
    </source>
</evidence>
<evidence type="ECO:0000256" key="2">
    <source>
        <dbReference type="PROSITE-ProRule" id="PRU00708"/>
    </source>
</evidence>
<dbReference type="GO" id="GO:0009451">
    <property type="term" value="P:RNA modification"/>
    <property type="evidence" value="ECO:0007669"/>
    <property type="project" value="InterPro"/>
</dbReference>
<evidence type="ECO:0000313" key="4">
    <source>
        <dbReference type="Proteomes" id="UP000636800"/>
    </source>
</evidence>
<keyword evidence="4" id="KW-1185">Reference proteome</keyword>
<proteinExistence type="predicted"/>
<dbReference type="InterPro" id="IPR046960">
    <property type="entry name" value="PPR_At4g14850-like_plant"/>
</dbReference>
<evidence type="ECO:0008006" key="5">
    <source>
        <dbReference type="Google" id="ProtNLM"/>
    </source>
</evidence>
<evidence type="ECO:0000313" key="3">
    <source>
        <dbReference type="EMBL" id="KAG0499885.1"/>
    </source>
</evidence>
<protein>
    <recommendedName>
        <fullName evidence="5">Pentatricopeptide repeat-containing protein</fullName>
    </recommendedName>
</protein>
<sequence length="211" mass="23967">MPRVCQEWILPAFKVFNRAEDIDLVIWSAMISCLEKQVHKKEAIALFKSMVYRGVKPNQFPLASIASAASDLDNFRHSASIHTWIFKVGLEMELVLGNVVLYMYMNSRDVKEGCFFLNIIEHYACMVSILGTAGNLDVVERLIAKMEITLDSSVWQMVLAAGRIHKNVALGERAAKNLFKSDPQMDWAQIYIYADSAMWGDVARVRTLMRS</sequence>
<organism evidence="3 4">
    <name type="scientific">Vanilla planifolia</name>
    <name type="common">Vanilla</name>
    <dbReference type="NCBI Taxonomy" id="51239"/>
    <lineage>
        <taxon>Eukaryota</taxon>
        <taxon>Viridiplantae</taxon>
        <taxon>Streptophyta</taxon>
        <taxon>Embryophyta</taxon>
        <taxon>Tracheophyta</taxon>
        <taxon>Spermatophyta</taxon>
        <taxon>Magnoliopsida</taxon>
        <taxon>Liliopsida</taxon>
        <taxon>Asparagales</taxon>
        <taxon>Orchidaceae</taxon>
        <taxon>Vanilloideae</taxon>
        <taxon>Vanilleae</taxon>
        <taxon>Vanilla</taxon>
    </lineage>
</organism>
<gene>
    <name evidence="3" type="ORF">HPP92_004576</name>
</gene>
<keyword evidence="1" id="KW-0677">Repeat</keyword>
<dbReference type="InterPro" id="IPR002885">
    <property type="entry name" value="PPR_rpt"/>
</dbReference>
<dbReference type="InterPro" id="IPR011990">
    <property type="entry name" value="TPR-like_helical_dom_sf"/>
</dbReference>
<dbReference type="EMBL" id="JADCNL010000001">
    <property type="protein sequence ID" value="KAG0499885.1"/>
    <property type="molecule type" value="Genomic_DNA"/>
</dbReference>
<dbReference type="PROSITE" id="PS51375">
    <property type="entry name" value="PPR"/>
    <property type="match status" value="1"/>
</dbReference>
<reference evidence="3 4" key="1">
    <citation type="journal article" date="2020" name="Nat. Food">
        <title>A phased Vanilla planifolia genome enables genetic improvement of flavour and production.</title>
        <authorList>
            <person name="Hasing T."/>
            <person name="Tang H."/>
            <person name="Brym M."/>
            <person name="Khazi F."/>
            <person name="Huang T."/>
            <person name="Chambers A.H."/>
        </authorList>
    </citation>
    <scope>NUCLEOTIDE SEQUENCE [LARGE SCALE GENOMIC DNA]</scope>
    <source>
        <tissue evidence="3">Leaf</tissue>
    </source>
</reference>
<name>A0A835VK07_VANPL</name>
<dbReference type="AlphaFoldDB" id="A0A835VK07"/>
<comment type="caution">
    <text evidence="3">The sequence shown here is derived from an EMBL/GenBank/DDBJ whole genome shotgun (WGS) entry which is preliminary data.</text>
</comment>